<organism evidence="3 4">
    <name type="scientific">Monoraphidium neglectum</name>
    <dbReference type="NCBI Taxonomy" id="145388"/>
    <lineage>
        <taxon>Eukaryota</taxon>
        <taxon>Viridiplantae</taxon>
        <taxon>Chlorophyta</taxon>
        <taxon>core chlorophytes</taxon>
        <taxon>Chlorophyceae</taxon>
        <taxon>CS clade</taxon>
        <taxon>Sphaeropleales</taxon>
        <taxon>Selenastraceae</taxon>
        <taxon>Monoraphidium</taxon>
    </lineage>
</organism>
<dbReference type="SMART" id="SM00833">
    <property type="entry name" value="CobW_C"/>
    <property type="match status" value="1"/>
</dbReference>
<evidence type="ECO:0000259" key="2">
    <source>
        <dbReference type="SMART" id="SM00833"/>
    </source>
</evidence>
<keyword evidence="4" id="KW-1185">Reference proteome</keyword>
<dbReference type="KEGG" id="mng:MNEG_4469"/>
<dbReference type="Pfam" id="PF07683">
    <property type="entry name" value="CobW_C"/>
    <property type="match status" value="1"/>
</dbReference>
<name>A0A0D2MKL8_9CHLO</name>
<dbReference type="RefSeq" id="XP_013902504.1">
    <property type="nucleotide sequence ID" value="XM_014047050.1"/>
</dbReference>
<proteinExistence type="predicted"/>
<evidence type="ECO:0000313" key="3">
    <source>
        <dbReference type="EMBL" id="KIZ03485.1"/>
    </source>
</evidence>
<feature type="domain" description="CobW C-terminal" evidence="2">
    <location>
        <begin position="1"/>
        <end position="78"/>
    </location>
</feature>
<evidence type="ECO:0000313" key="4">
    <source>
        <dbReference type="Proteomes" id="UP000054498"/>
    </source>
</evidence>
<dbReference type="InterPro" id="IPR051927">
    <property type="entry name" value="Zn_Chap_cDPG_Synth"/>
</dbReference>
<dbReference type="Proteomes" id="UP000054498">
    <property type="component" value="Unassembled WGS sequence"/>
</dbReference>
<dbReference type="PANTHER" id="PTHR43603:SF1">
    <property type="entry name" value="ZINC-REGULATED GTPASE METALLOPROTEIN ACTIVATOR 1"/>
    <property type="match status" value="1"/>
</dbReference>
<dbReference type="GeneID" id="25737346"/>
<feature type="compositionally biased region" description="Basic and acidic residues" evidence="1">
    <location>
        <begin position="114"/>
        <end position="124"/>
    </location>
</feature>
<accession>A0A0D2MKL8</accession>
<evidence type="ECO:0000256" key="1">
    <source>
        <dbReference type="SAM" id="MobiDB-lite"/>
    </source>
</evidence>
<dbReference type="OrthoDB" id="272672at2759"/>
<sequence>MLEWSHAGVLLSVGRLGPWFAALPEESWPEDATARERIRADFDPTSPPEAVGDRRQEVVFIGQSLDREAITAALDACLCSEEEVAAAAAGRLEDPLFGDDDEEEGEGEEEEQEGREGRGKRQEK</sequence>
<dbReference type="PANTHER" id="PTHR43603">
    <property type="entry name" value="COBW DOMAIN-CONTAINING PROTEIN DDB_G0274527"/>
    <property type="match status" value="1"/>
</dbReference>
<dbReference type="EMBL" id="KK100841">
    <property type="protein sequence ID" value="KIZ03485.1"/>
    <property type="molecule type" value="Genomic_DNA"/>
</dbReference>
<feature type="compositionally biased region" description="Acidic residues" evidence="1">
    <location>
        <begin position="96"/>
        <end position="113"/>
    </location>
</feature>
<reference evidence="3 4" key="1">
    <citation type="journal article" date="2013" name="BMC Genomics">
        <title>Reconstruction of the lipid metabolism for the microalga Monoraphidium neglectum from its genome sequence reveals characteristics suitable for biofuel production.</title>
        <authorList>
            <person name="Bogen C."/>
            <person name="Al-Dilaimi A."/>
            <person name="Albersmeier A."/>
            <person name="Wichmann J."/>
            <person name="Grundmann M."/>
            <person name="Rupp O."/>
            <person name="Lauersen K.J."/>
            <person name="Blifernez-Klassen O."/>
            <person name="Kalinowski J."/>
            <person name="Goesmann A."/>
            <person name="Mussgnug J.H."/>
            <person name="Kruse O."/>
        </authorList>
    </citation>
    <scope>NUCLEOTIDE SEQUENCE [LARGE SCALE GENOMIC DNA]</scope>
    <source>
        <strain evidence="3 4">SAG 48.87</strain>
    </source>
</reference>
<dbReference type="InterPro" id="IPR011629">
    <property type="entry name" value="CobW-like_C"/>
</dbReference>
<dbReference type="STRING" id="145388.A0A0D2MKL8"/>
<gene>
    <name evidence="3" type="ORF">MNEG_4469</name>
</gene>
<feature type="region of interest" description="Disordered" evidence="1">
    <location>
        <begin position="89"/>
        <end position="124"/>
    </location>
</feature>
<protein>
    <submittedName>
        <fullName evidence="3">CobW domain protein</fullName>
    </submittedName>
</protein>
<dbReference type="AlphaFoldDB" id="A0A0D2MKL8"/>
<dbReference type="SUPFAM" id="SSF90002">
    <property type="entry name" value="Hypothetical protein YjiA, C-terminal domain"/>
    <property type="match status" value="1"/>
</dbReference>